<comment type="subcellular location">
    <subcellularLocation>
        <location evidence="1">Membrane</location>
        <topology evidence="1">Multi-pass membrane protein</topology>
    </subcellularLocation>
</comment>
<dbReference type="InterPro" id="IPR020846">
    <property type="entry name" value="MFS_dom"/>
</dbReference>
<feature type="region of interest" description="Disordered" evidence="3">
    <location>
        <begin position="1"/>
        <end position="46"/>
    </location>
</feature>
<protein>
    <submittedName>
        <fullName evidence="6">MFS transporter asaE</fullName>
    </submittedName>
</protein>
<dbReference type="Gene3D" id="1.20.1250.20">
    <property type="entry name" value="MFS general substrate transporter like domains"/>
    <property type="match status" value="2"/>
</dbReference>
<evidence type="ECO:0000259" key="5">
    <source>
        <dbReference type="PROSITE" id="PS50850"/>
    </source>
</evidence>
<dbReference type="AlphaFoldDB" id="A0AAF0Y6I4"/>
<evidence type="ECO:0000256" key="4">
    <source>
        <dbReference type="SAM" id="Phobius"/>
    </source>
</evidence>
<dbReference type="GO" id="GO:0016020">
    <property type="term" value="C:membrane"/>
    <property type="evidence" value="ECO:0007669"/>
    <property type="project" value="UniProtKB-SubCell"/>
</dbReference>
<organism evidence="6 7">
    <name type="scientific">Vanrija pseudolonga</name>
    <dbReference type="NCBI Taxonomy" id="143232"/>
    <lineage>
        <taxon>Eukaryota</taxon>
        <taxon>Fungi</taxon>
        <taxon>Dikarya</taxon>
        <taxon>Basidiomycota</taxon>
        <taxon>Agaricomycotina</taxon>
        <taxon>Tremellomycetes</taxon>
        <taxon>Trichosporonales</taxon>
        <taxon>Trichosporonaceae</taxon>
        <taxon>Vanrija</taxon>
    </lineage>
</organism>
<evidence type="ECO:0000256" key="3">
    <source>
        <dbReference type="SAM" id="MobiDB-lite"/>
    </source>
</evidence>
<feature type="transmembrane region" description="Helical" evidence="4">
    <location>
        <begin position="302"/>
        <end position="320"/>
    </location>
</feature>
<dbReference type="InterPro" id="IPR011701">
    <property type="entry name" value="MFS"/>
</dbReference>
<feature type="transmembrane region" description="Helical" evidence="4">
    <location>
        <begin position="194"/>
        <end position="212"/>
    </location>
</feature>
<sequence length="456" mass="48311">MAEKGTHGGGEAGFVEAKDGPDTPTTDSDIAADADPLTRTLSLGPPPDGGRDAWLAVLGTSLTGFTQFGLSNSFGVFQAYYERGPLAAYSPSAISWIGSMQMFLMFFCGLFLGRIFDRHGPHVLMIPGTACLVLSLMLTSGKRRAPAEQLTPVCTQYYQFLLAQGVLFGIGSTLLFHPSVAAPGQWFARRRARAMGCASLGSGLGGVVWPIVVRRLVVEIGFPWTMRALGFIALGVCAAACVCVRTRLPRKTPVPWSTVLAPMGEAPFALLTVGTCLVMWGMYMPFTFLATNASRLGASPDLSFYTLALLNAGSLGGRVVSMLGDKWGRFNTMAVSAVLSGVVLLAFWIPLNSVNAILAFAVVYGFVSGILISICFACVQQVATPKDVGRKVGLMWAIASFFSLSGPPINGAFIARFDGAAGYRYAGVFSGVVVLASTGFTVASKLKQDKRLFAVV</sequence>
<evidence type="ECO:0000256" key="1">
    <source>
        <dbReference type="ARBA" id="ARBA00004141"/>
    </source>
</evidence>
<feature type="transmembrane region" description="Helical" evidence="4">
    <location>
        <begin position="93"/>
        <end position="116"/>
    </location>
</feature>
<accession>A0AAF0Y6I4</accession>
<feature type="transmembrane region" description="Helical" evidence="4">
    <location>
        <begin position="123"/>
        <end position="141"/>
    </location>
</feature>
<gene>
    <name evidence="6" type="primary">asaE_1</name>
    <name evidence="6" type="ORF">LOC62_02G002250</name>
</gene>
<dbReference type="InterPro" id="IPR036259">
    <property type="entry name" value="MFS_trans_sf"/>
</dbReference>
<keyword evidence="4" id="KW-0812">Transmembrane</keyword>
<feature type="transmembrane region" description="Helical" evidence="4">
    <location>
        <begin position="224"/>
        <end position="244"/>
    </location>
</feature>
<feature type="transmembrane region" description="Helical" evidence="4">
    <location>
        <begin position="161"/>
        <end position="182"/>
    </location>
</feature>
<dbReference type="PANTHER" id="PTHR11360">
    <property type="entry name" value="MONOCARBOXYLATE TRANSPORTER"/>
    <property type="match status" value="1"/>
</dbReference>
<dbReference type="RefSeq" id="XP_062624743.1">
    <property type="nucleotide sequence ID" value="XM_062768759.1"/>
</dbReference>
<feature type="transmembrane region" description="Helical" evidence="4">
    <location>
        <begin position="392"/>
        <end position="417"/>
    </location>
</feature>
<feature type="domain" description="Major facilitator superfamily (MFS) profile" evidence="5">
    <location>
        <begin position="267"/>
        <end position="456"/>
    </location>
</feature>
<dbReference type="EMBL" id="CP086715">
    <property type="protein sequence ID" value="WOO78711.1"/>
    <property type="molecule type" value="Genomic_DNA"/>
</dbReference>
<feature type="transmembrane region" description="Helical" evidence="4">
    <location>
        <begin position="423"/>
        <end position="443"/>
    </location>
</feature>
<feature type="transmembrane region" description="Helical" evidence="4">
    <location>
        <begin position="256"/>
        <end position="282"/>
    </location>
</feature>
<dbReference type="InterPro" id="IPR050327">
    <property type="entry name" value="Proton-linked_MCT"/>
</dbReference>
<keyword evidence="4" id="KW-1133">Transmembrane helix</keyword>
<dbReference type="GeneID" id="87805498"/>
<dbReference type="PANTHER" id="PTHR11360:SF177">
    <property type="entry name" value="RIBOFLAVIN TRANSPORTER MCH5"/>
    <property type="match status" value="1"/>
</dbReference>
<name>A0AAF0Y6I4_9TREE</name>
<reference evidence="6" key="1">
    <citation type="submission" date="2023-10" db="EMBL/GenBank/DDBJ databases">
        <authorList>
            <person name="Noh H."/>
        </authorList>
    </citation>
    <scope>NUCLEOTIDE SEQUENCE</scope>
    <source>
        <strain evidence="6">DUCC4014</strain>
    </source>
</reference>
<keyword evidence="7" id="KW-1185">Reference proteome</keyword>
<comment type="similarity">
    <text evidence="2">Belongs to the major facilitator superfamily. Monocarboxylate porter (TC 2.A.1.13) family.</text>
</comment>
<feature type="transmembrane region" description="Helical" evidence="4">
    <location>
        <begin position="357"/>
        <end position="380"/>
    </location>
</feature>
<dbReference type="PROSITE" id="PS50850">
    <property type="entry name" value="MFS"/>
    <property type="match status" value="1"/>
</dbReference>
<evidence type="ECO:0000313" key="7">
    <source>
        <dbReference type="Proteomes" id="UP000827549"/>
    </source>
</evidence>
<dbReference type="Pfam" id="PF07690">
    <property type="entry name" value="MFS_1"/>
    <property type="match status" value="1"/>
</dbReference>
<proteinExistence type="inferred from homology"/>
<dbReference type="GO" id="GO:0022857">
    <property type="term" value="F:transmembrane transporter activity"/>
    <property type="evidence" value="ECO:0007669"/>
    <property type="project" value="InterPro"/>
</dbReference>
<keyword evidence="4" id="KW-0472">Membrane</keyword>
<dbReference type="SUPFAM" id="SSF103473">
    <property type="entry name" value="MFS general substrate transporter"/>
    <property type="match status" value="1"/>
</dbReference>
<evidence type="ECO:0000256" key="2">
    <source>
        <dbReference type="ARBA" id="ARBA00006727"/>
    </source>
</evidence>
<feature type="transmembrane region" description="Helical" evidence="4">
    <location>
        <begin position="332"/>
        <end position="351"/>
    </location>
</feature>
<dbReference type="Proteomes" id="UP000827549">
    <property type="component" value="Chromosome 2"/>
</dbReference>
<evidence type="ECO:0000313" key="6">
    <source>
        <dbReference type="EMBL" id="WOO78711.1"/>
    </source>
</evidence>